<evidence type="ECO:0000256" key="13">
    <source>
        <dbReference type="PIRNR" id="PIRNR004930"/>
    </source>
</evidence>
<comment type="function">
    <text evidence="13">Required for the formation of a threonylcarbamoyl group on adenosine at position 37 (t(6)A37) in tRNAs that read codons beginning with adenine.</text>
</comment>
<evidence type="ECO:0000256" key="9">
    <source>
        <dbReference type="ARBA" id="ARBA00022741"/>
    </source>
</evidence>
<reference evidence="16 17" key="1">
    <citation type="submission" date="2019-07" db="EMBL/GenBank/DDBJ databases">
        <title>Allobacillus sp. nov. SKP isolated from shrimp paste of Euphausiacea.</title>
        <authorList>
            <person name="Kanchanasin P."/>
            <person name="Tanasupawat S."/>
            <person name="Shi W."/>
            <person name="Wu L."/>
            <person name="Ma J."/>
        </authorList>
    </citation>
    <scope>NUCLEOTIDE SEQUENCE [LARGE SCALE GENOMIC DNA]</scope>
    <source>
        <strain evidence="16 17">SKP4-8</strain>
    </source>
</reference>
<evidence type="ECO:0000256" key="12">
    <source>
        <dbReference type="ARBA" id="ARBA00048366"/>
    </source>
</evidence>
<dbReference type="EC" id="2.7.7.87" evidence="3 13"/>
<dbReference type="GO" id="GO:0005737">
    <property type="term" value="C:cytoplasm"/>
    <property type="evidence" value="ECO:0007669"/>
    <property type="project" value="UniProtKB-SubCell"/>
</dbReference>
<dbReference type="GO" id="GO:0061710">
    <property type="term" value="F:L-threonylcarbamoyladenylate synthase"/>
    <property type="evidence" value="ECO:0007669"/>
    <property type="project" value="UniProtKB-EC"/>
</dbReference>
<protein>
    <recommendedName>
        <fullName evidence="4 13">Threonylcarbamoyl-AMP synthase</fullName>
        <shortName evidence="13">TC-AMP synthase</shortName>
        <ecNumber evidence="3 13">2.7.7.87</ecNumber>
    </recommendedName>
    <alternativeName>
        <fullName evidence="11 13">L-threonylcarbamoyladenylate synthase</fullName>
    </alternativeName>
</protein>
<feature type="binding site" evidence="14">
    <location>
        <position position="125"/>
    </location>
    <ligand>
        <name>L-threonine</name>
        <dbReference type="ChEBI" id="CHEBI:57926"/>
    </ligand>
</feature>
<feature type="binding site" evidence="14">
    <location>
        <position position="147"/>
    </location>
    <ligand>
        <name>ATP</name>
        <dbReference type="ChEBI" id="CHEBI:30616"/>
    </ligand>
</feature>
<evidence type="ECO:0000256" key="14">
    <source>
        <dbReference type="PIRSR" id="PIRSR004930-1"/>
    </source>
</evidence>
<evidence type="ECO:0000256" key="10">
    <source>
        <dbReference type="ARBA" id="ARBA00022840"/>
    </source>
</evidence>
<dbReference type="GO" id="GO:0005524">
    <property type="term" value="F:ATP binding"/>
    <property type="evidence" value="ECO:0007669"/>
    <property type="project" value="UniProtKB-UniRule"/>
</dbReference>
<evidence type="ECO:0000256" key="6">
    <source>
        <dbReference type="ARBA" id="ARBA00022679"/>
    </source>
</evidence>
<name>A0A556PGF9_9BACI</name>
<dbReference type="PANTHER" id="PTHR17490:SF16">
    <property type="entry name" value="THREONYLCARBAMOYL-AMP SYNTHASE"/>
    <property type="match status" value="1"/>
</dbReference>
<dbReference type="GO" id="GO:0003725">
    <property type="term" value="F:double-stranded RNA binding"/>
    <property type="evidence" value="ECO:0007669"/>
    <property type="project" value="UniProtKB-UniRule"/>
</dbReference>
<dbReference type="Gene3D" id="3.90.870.10">
    <property type="entry name" value="DHBP synthase"/>
    <property type="match status" value="1"/>
</dbReference>
<dbReference type="PIRSF" id="PIRSF004930">
    <property type="entry name" value="Tln_factor_SUA5"/>
    <property type="match status" value="1"/>
</dbReference>
<keyword evidence="5 13" id="KW-0963">Cytoplasm</keyword>
<comment type="caution">
    <text evidence="16">The sequence shown here is derived from an EMBL/GenBank/DDBJ whole genome shotgun (WGS) entry which is preliminary data.</text>
</comment>
<dbReference type="RefSeq" id="WP_144089029.1">
    <property type="nucleotide sequence ID" value="NZ_VMHE01000016.1"/>
</dbReference>
<evidence type="ECO:0000256" key="5">
    <source>
        <dbReference type="ARBA" id="ARBA00022490"/>
    </source>
</evidence>
<proteinExistence type="inferred from homology"/>
<evidence type="ECO:0000256" key="2">
    <source>
        <dbReference type="ARBA" id="ARBA00007663"/>
    </source>
</evidence>
<feature type="binding site" evidence="14">
    <location>
        <position position="199"/>
    </location>
    <ligand>
        <name>ATP</name>
        <dbReference type="ChEBI" id="CHEBI:30616"/>
    </ligand>
</feature>
<keyword evidence="6 13" id="KW-0808">Transferase</keyword>
<dbReference type="Gene3D" id="3.40.50.11030">
    <property type="entry name" value="Threonylcarbamoyl-AMP synthase, C-terminal domain"/>
    <property type="match status" value="1"/>
</dbReference>
<evidence type="ECO:0000256" key="7">
    <source>
        <dbReference type="ARBA" id="ARBA00022694"/>
    </source>
</evidence>
<dbReference type="GO" id="GO:0008033">
    <property type="term" value="P:tRNA processing"/>
    <property type="evidence" value="ECO:0007669"/>
    <property type="project" value="UniProtKB-KW"/>
</dbReference>
<feature type="binding site" evidence="14">
    <location>
        <position position="39"/>
    </location>
    <ligand>
        <name>L-threonine</name>
        <dbReference type="ChEBI" id="CHEBI:57926"/>
    </ligand>
</feature>
<organism evidence="16 17">
    <name type="scientific">Allobacillus salarius</name>
    <dbReference type="NCBI Taxonomy" id="1955272"/>
    <lineage>
        <taxon>Bacteria</taxon>
        <taxon>Bacillati</taxon>
        <taxon>Bacillota</taxon>
        <taxon>Bacilli</taxon>
        <taxon>Bacillales</taxon>
        <taxon>Bacillaceae</taxon>
        <taxon>Allobacillus</taxon>
    </lineage>
</organism>
<dbReference type="NCBIfam" id="TIGR00057">
    <property type="entry name" value="L-threonylcarbamoyladenylate synthase"/>
    <property type="match status" value="1"/>
</dbReference>
<keyword evidence="9 13" id="KW-0547">Nucleotide-binding</keyword>
<feature type="binding site" evidence="14">
    <location>
        <position position="66"/>
    </location>
    <ligand>
        <name>ATP</name>
        <dbReference type="ChEBI" id="CHEBI:30616"/>
    </ligand>
</feature>
<evidence type="ECO:0000313" key="17">
    <source>
        <dbReference type="Proteomes" id="UP000316425"/>
    </source>
</evidence>
<comment type="catalytic activity">
    <reaction evidence="12 13">
        <text>L-threonine + hydrogencarbonate + ATP = L-threonylcarbamoyladenylate + diphosphate + H2O</text>
        <dbReference type="Rhea" id="RHEA:36407"/>
        <dbReference type="ChEBI" id="CHEBI:15377"/>
        <dbReference type="ChEBI" id="CHEBI:17544"/>
        <dbReference type="ChEBI" id="CHEBI:30616"/>
        <dbReference type="ChEBI" id="CHEBI:33019"/>
        <dbReference type="ChEBI" id="CHEBI:57926"/>
        <dbReference type="ChEBI" id="CHEBI:73682"/>
        <dbReference type="EC" id="2.7.7.87"/>
    </reaction>
</comment>
<dbReference type="InterPro" id="IPR006070">
    <property type="entry name" value="Sua5-like_dom"/>
</dbReference>
<keyword evidence="17" id="KW-1185">Reference proteome</keyword>
<dbReference type="InterPro" id="IPR050156">
    <property type="entry name" value="TC-AMP_synthase_SUA5"/>
</dbReference>
<feature type="binding site" evidence="14">
    <location>
        <position position="237"/>
    </location>
    <ligand>
        <name>ATP</name>
        <dbReference type="ChEBI" id="CHEBI:30616"/>
    </ligand>
</feature>
<feature type="binding site" evidence="14">
    <location>
        <position position="155"/>
    </location>
    <ligand>
        <name>ATP</name>
        <dbReference type="ChEBI" id="CHEBI:30616"/>
    </ligand>
</feature>
<accession>A0A556PGF9</accession>
<evidence type="ECO:0000256" key="8">
    <source>
        <dbReference type="ARBA" id="ARBA00022695"/>
    </source>
</evidence>
<comment type="subcellular location">
    <subcellularLocation>
        <location evidence="1 13">Cytoplasm</location>
    </subcellularLocation>
</comment>
<comment type="similarity">
    <text evidence="2 13">Belongs to the SUA5 family.</text>
</comment>
<evidence type="ECO:0000256" key="3">
    <source>
        <dbReference type="ARBA" id="ARBA00012584"/>
    </source>
</evidence>
<dbReference type="Pfam" id="PF01300">
    <property type="entry name" value="Sua5_yciO_yrdC"/>
    <property type="match status" value="1"/>
</dbReference>
<dbReference type="InterPro" id="IPR005145">
    <property type="entry name" value="Sua5_C"/>
</dbReference>
<dbReference type="OrthoDB" id="9814580at2"/>
<keyword evidence="8 13" id="KW-0548">Nucleotidyltransferase</keyword>
<dbReference type="InterPro" id="IPR038385">
    <property type="entry name" value="Sua5/YwlC_C"/>
</dbReference>
<feature type="binding site" evidence="14">
    <location>
        <position position="145"/>
    </location>
    <ligand>
        <name>L-threonine</name>
        <dbReference type="ChEBI" id="CHEBI:57926"/>
    </ligand>
</feature>
<keyword evidence="10 13" id="KW-0067">ATP-binding</keyword>
<feature type="binding site" evidence="14">
    <location>
        <position position="121"/>
    </location>
    <ligand>
        <name>ATP</name>
        <dbReference type="ChEBI" id="CHEBI:30616"/>
    </ligand>
</feature>
<dbReference type="SUPFAM" id="SSF55821">
    <property type="entry name" value="YrdC/RibB"/>
    <property type="match status" value="1"/>
</dbReference>
<keyword evidence="7 13" id="KW-0819">tRNA processing</keyword>
<feature type="domain" description="YrdC-like" evidence="15">
    <location>
        <begin position="17"/>
        <end position="203"/>
    </location>
</feature>
<gene>
    <name evidence="16" type="ORF">FPQ13_09095</name>
</gene>
<evidence type="ECO:0000256" key="1">
    <source>
        <dbReference type="ARBA" id="ARBA00004496"/>
    </source>
</evidence>
<dbReference type="AlphaFoldDB" id="A0A556PGF9"/>
<dbReference type="Pfam" id="PF03481">
    <property type="entry name" value="Sua5_C"/>
    <property type="match status" value="1"/>
</dbReference>
<sequence>MEVNHTTKQWKIDTPEDRRLHEAADWLKDGKLVAFPTETVYGLGADARNDQAVKNIFKAKGRPADNPLIVHVGDVEAVSELVTEVPEHAKKLMETFWPGPLTIILPVGNQLASHVTAGLDTVGIRIPDHEVGRALLKAAKIPVAAPSANRSGRPSPTLAEHVITDLNGRIDGVVDGGITGVGVESTVIDCSMETPMILRPGGVTREQIEDVIGPVDVTGKLAASEQPRSPGMKYKHYAPDTAVWLVREAGNMAVIANQLKGQGKKVGYLVSLERAHEMNLEQPFILGSRENIAEITQQLYQRLREIDEHDYDVVLAESFSKEGIGEALMNRLERAASEIK</sequence>
<dbReference type="PROSITE" id="PS51163">
    <property type="entry name" value="YRDC"/>
    <property type="match status" value="1"/>
</dbReference>
<dbReference type="GO" id="GO:0000049">
    <property type="term" value="F:tRNA binding"/>
    <property type="evidence" value="ECO:0007669"/>
    <property type="project" value="TreeGrafter"/>
</dbReference>
<dbReference type="InterPro" id="IPR017945">
    <property type="entry name" value="DHBP_synth_RibB-like_a/b_dom"/>
</dbReference>
<feature type="binding site" evidence="14">
    <location>
        <position position="185"/>
    </location>
    <ligand>
        <name>L-threonine</name>
        <dbReference type="ChEBI" id="CHEBI:57926"/>
    </ligand>
</feature>
<dbReference type="GO" id="GO:0006450">
    <property type="term" value="P:regulation of translational fidelity"/>
    <property type="evidence" value="ECO:0007669"/>
    <property type="project" value="TreeGrafter"/>
</dbReference>
<feature type="binding site" evidence="14">
    <location>
        <position position="71"/>
    </location>
    <ligand>
        <name>L-threonine</name>
        <dbReference type="ChEBI" id="CHEBI:57926"/>
    </ligand>
</feature>
<evidence type="ECO:0000259" key="15">
    <source>
        <dbReference type="PROSITE" id="PS51163"/>
    </source>
</evidence>
<dbReference type="EMBL" id="VMHE01000016">
    <property type="protein sequence ID" value="TSJ63482.1"/>
    <property type="molecule type" value="Genomic_DNA"/>
</dbReference>
<evidence type="ECO:0000313" key="16">
    <source>
        <dbReference type="EMBL" id="TSJ63482.1"/>
    </source>
</evidence>
<feature type="binding site" evidence="14">
    <location>
        <position position="62"/>
    </location>
    <ligand>
        <name>ATP</name>
        <dbReference type="ChEBI" id="CHEBI:30616"/>
    </ligand>
</feature>
<dbReference type="Proteomes" id="UP000316425">
    <property type="component" value="Unassembled WGS sequence"/>
</dbReference>
<evidence type="ECO:0000256" key="4">
    <source>
        <dbReference type="ARBA" id="ARBA00015492"/>
    </source>
</evidence>
<dbReference type="PANTHER" id="PTHR17490">
    <property type="entry name" value="SUA5"/>
    <property type="match status" value="1"/>
</dbReference>
<dbReference type="InterPro" id="IPR010923">
    <property type="entry name" value="T(6)A37_SUA5"/>
</dbReference>
<evidence type="ECO:0000256" key="11">
    <source>
        <dbReference type="ARBA" id="ARBA00029774"/>
    </source>
</evidence>
<dbReference type="FunFam" id="3.90.870.10:FF:000008">
    <property type="entry name" value="Threonylcarbamoyl-AMP synthase"/>
    <property type="match status" value="1"/>
</dbReference>